<evidence type="ECO:0000313" key="2">
    <source>
        <dbReference type="Proteomes" id="UP000004123"/>
    </source>
</evidence>
<proteinExistence type="predicted"/>
<reference evidence="1 2" key="1">
    <citation type="submission" date="2011-04" db="EMBL/GenBank/DDBJ databases">
        <authorList>
            <person name="Muzny D."/>
            <person name="Qin X."/>
            <person name="Deng J."/>
            <person name="Jiang H."/>
            <person name="Liu Y."/>
            <person name="Qu J."/>
            <person name="Song X.-Z."/>
            <person name="Zhang L."/>
            <person name="Thornton R."/>
            <person name="Coyle M."/>
            <person name="Francisco L."/>
            <person name="Jackson L."/>
            <person name="Javaid M."/>
            <person name="Korchina V."/>
            <person name="Kovar C."/>
            <person name="Mata R."/>
            <person name="Mathew T."/>
            <person name="Ngo R."/>
            <person name="Nguyen L."/>
            <person name="Nguyen N."/>
            <person name="Okwuonu G."/>
            <person name="Ongeri F."/>
            <person name="Pham C."/>
            <person name="Simmons D."/>
            <person name="Wilczek-Boney K."/>
            <person name="Hale W."/>
            <person name="Jakkamsetti A."/>
            <person name="Pham P."/>
            <person name="Ruth R."/>
            <person name="San Lucas F."/>
            <person name="Warren J."/>
            <person name="Zhang J."/>
            <person name="Zhao Z."/>
            <person name="Zhou C."/>
            <person name="Zhu D."/>
            <person name="Lee S."/>
            <person name="Bess C."/>
            <person name="Blankenburg K."/>
            <person name="Forbes L."/>
            <person name="Fu Q."/>
            <person name="Gubbala S."/>
            <person name="Hirani K."/>
            <person name="Jayaseelan J.C."/>
            <person name="Lara F."/>
            <person name="Munidasa M."/>
            <person name="Palculict T."/>
            <person name="Patil S."/>
            <person name="Pu L.-L."/>
            <person name="Saada N."/>
            <person name="Tang L."/>
            <person name="Weissenberger G."/>
            <person name="Zhu Y."/>
            <person name="Hemphill L."/>
            <person name="Shang Y."/>
            <person name="Youmans B."/>
            <person name="Ayvaz T."/>
            <person name="Ross M."/>
            <person name="Santibanez J."/>
            <person name="Aqrawi P."/>
            <person name="Gross S."/>
            <person name="Joshi V."/>
            <person name="Fowler G."/>
            <person name="Nazareth L."/>
            <person name="Reid J."/>
            <person name="Worley K."/>
            <person name="Petrosino J."/>
            <person name="Highlander S."/>
            <person name="Gibbs R."/>
        </authorList>
    </citation>
    <scope>NUCLEOTIDE SEQUENCE [LARGE SCALE GENOMIC DNA]</scope>
    <source>
        <strain evidence="1 2">ATCC 700821</strain>
    </source>
</reference>
<dbReference type="Proteomes" id="UP000004123">
    <property type="component" value="Unassembled WGS sequence"/>
</dbReference>
<gene>
    <name evidence="1" type="ORF">HMPREF9144_0035</name>
</gene>
<accession>F9DEE5</accession>
<dbReference type="HOGENOM" id="CLU_212749_0_0_10"/>
<organism evidence="1 2">
    <name type="scientific">Prevotella pallens ATCC 700821</name>
    <dbReference type="NCBI Taxonomy" id="997353"/>
    <lineage>
        <taxon>Bacteria</taxon>
        <taxon>Pseudomonadati</taxon>
        <taxon>Bacteroidota</taxon>
        <taxon>Bacteroidia</taxon>
        <taxon>Bacteroidales</taxon>
        <taxon>Prevotellaceae</taxon>
        <taxon>Prevotella</taxon>
    </lineage>
</organism>
<comment type="caution">
    <text evidence="1">The sequence shown here is derived from an EMBL/GenBank/DDBJ whole genome shotgun (WGS) entry which is preliminary data.</text>
</comment>
<dbReference type="AlphaFoldDB" id="F9DEE5"/>
<dbReference type="EMBL" id="AFPY01000001">
    <property type="protein sequence ID" value="EGQ23264.1"/>
    <property type="molecule type" value="Genomic_DNA"/>
</dbReference>
<name>F9DEE5_9BACT</name>
<protein>
    <submittedName>
        <fullName evidence="1">Uncharacterized protein</fullName>
    </submittedName>
</protein>
<evidence type="ECO:0000313" key="1">
    <source>
        <dbReference type="EMBL" id="EGQ23264.1"/>
    </source>
</evidence>
<dbReference type="STRING" id="997353.HMPREF9144_0035"/>
<sequence>MQIISFLSHYQLVYISFDISSFSLISYNTKTYILHCKKVVFTMQNNGFYFALIMR</sequence>